<dbReference type="InterPro" id="IPR002110">
    <property type="entry name" value="Ankyrin_rpt"/>
</dbReference>
<dbReference type="SUPFAM" id="SSF48403">
    <property type="entry name" value="Ankyrin repeat"/>
    <property type="match status" value="3"/>
</dbReference>
<sequence length="1802" mass="200632">MGQRLLFASFSPKDNEARDILLDHLHATADNALAKEPGVLKYIITTAKEESTDPAVYVIEEYADEAALQTHNQQDAVKEMTNWLRPGVLNSAPTIRQLEALEGRGNFTRPEVMNHADPFVVFSEVEYKPDTASKTHAYWEDIVNTSRAERPGTPMYGVWKDINQPNKVFIFHAYESMDYLMKVHVPNVAAYSYNQEPIMGRRDWKRRFKSLQDSLGSSRPKDKDGASGSHSAQPLSHHANSRPDTSTIKDNESCKDPVQPDQASQTQKNIVPAYQLVGSSQSLVNPRIDNAPIQDLWNIAYERLRVDESELIEKYETKLRGSMIAGLGSTFGSNASMRDRMQMVLEYKMKEVNSNVWKLKFRGSDVDVKDLVQPILGIVSLVNEYITDAVSVSSYASFAWVGISLLLPLFMNPSTQMASLAKALEFISTLIAQSRMREELYVRRHELKPSEGQSFQQSHREYKIGLEQLYRQILKFQVTTYCYFTNDSASRLCLDIIKRNDWDNLVNGIREQDMLFAKLATTWRDIQYDDECLAAENRHQKAMSLWFTIGENVSSLERAVKDAHEQKDRIELLRWLCDIDHTELYNSARGKHKGGTGEWLLDRSEAFKTWEESMVSKSFLWLHGKALFAAGSGKSILSSSVIKHLQDRHKGNSMNVLAYFYFSFSDIQKQKVDGMLASLIKQISAHRPYIPQSVQSLGEYKSNGGRPDTETLIEALIASIQGFSAVYIIIDALDECPTLNGERKRLLSSLCDILNAAPDSLHMLCTSRKENDIDKAIRPLLCDPWGAEIDLSVQRKVLDDDIGKYIDSILADAEYDTWPTDIKEELRNALIDKADGMFQYVRCQFENLQNLSSKDAVRRALGDLPRGLDSTYDRMLLSIDTNFQPQVIASLKWLAFSIEPLSLDQLAEIFMLPSKSDDGFDSMSRLFSSVDVLKYFPGLVVTEDPGLVVTKGSPINGASHVRLAHFSIKEYLTSDRILQSRSSVFAFTEADAHVHIGRFCLAYHLHISSTTEIPNENGKGYNLRHKQDLAEYARIGWAKHIEFIPRASWPPEISRNAVLALSVCSKSLFRMVYRLTTIQDFIRQPCLYTAMYGFRQLTEMLISSSVGVGRYLTQVDVDEGLSWATRYRRKPVVKLFLDKGAQIHDCLEIAARGGDAAIVGLLLDHKAEITALAGKLESALRTALWRGHLDILKLLVSRGADVNSPFDKTEYMPHPEYTFQPRFLGNNISELHIVDCLRFLFDNGAGVNMKDSSSLAAALYVASHIGARRASQLLLDRGAHMNELAGEKGYPLQAAIDSIGDAVFIKNLLDRGADPNAQGGIYNTALQSACVNISAHISEKMIQIIELLVNGGADVSIQGGKYGTAIQAACYNRSMPIAAVKYLLEKGADVNVQGGHYGNALQAACQRSFAHGGKELQLQMRERTLEIVQLLLNQGAEADAQGGYYGTALQAACAGQNEEVVRLLIDRGVNVNAQGGRYGTALQAACATGNLTIVYLLLKKGARVNIEAGYYGTALEAACARSHTQVARVLLEHGADVHLGSNGAWYAAALSQDDDLVKLLLDHGAAMSDSRSSHSSPLHALLQHRRRLLHALLRQRRRLIRNTNVQQEEEDVDELDAYVEIGRYDSKWINRVKLLLKHGADPNLEVGKYGTALQAACTVKALVPYAFGRDMYYGTAGPKFLLELCPSIDVNVPGGLFGSALQAAAYSGQTPTIGLLLNRGAHVNARGGKYGSALNAAVIAGNWDTVEALLDAGATPDCHILSEPDEEWLQRVLEDEDDGQGGVERYRKFWEVEKAEREVSAD</sequence>
<dbReference type="PANTHER" id="PTHR24198">
    <property type="entry name" value="ANKYRIN REPEAT AND PROTEIN KINASE DOMAIN-CONTAINING PROTEIN"/>
    <property type="match status" value="1"/>
</dbReference>
<dbReference type="Gene3D" id="3.40.50.300">
    <property type="entry name" value="P-loop containing nucleotide triphosphate hydrolases"/>
    <property type="match status" value="1"/>
</dbReference>
<dbReference type="InterPro" id="IPR027417">
    <property type="entry name" value="P-loop_NTPase"/>
</dbReference>
<keyword evidence="2 3" id="KW-0040">ANK repeat</keyword>
<dbReference type="Pfam" id="PF17100">
    <property type="entry name" value="NACHT_N"/>
    <property type="match status" value="1"/>
</dbReference>
<dbReference type="InterPro" id="IPR007138">
    <property type="entry name" value="ABM_dom"/>
</dbReference>
<keyword evidence="1" id="KW-0677">Repeat</keyword>
<feature type="region of interest" description="Disordered" evidence="4">
    <location>
        <begin position="212"/>
        <end position="267"/>
    </location>
</feature>
<feature type="repeat" description="ANK" evidence="3">
    <location>
        <begin position="1477"/>
        <end position="1509"/>
    </location>
</feature>
<dbReference type="Pfam" id="PF24883">
    <property type="entry name" value="NPHP3_N"/>
    <property type="match status" value="1"/>
</dbReference>
<dbReference type="Pfam" id="PF00023">
    <property type="entry name" value="Ank"/>
    <property type="match status" value="1"/>
</dbReference>
<evidence type="ECO:0000256" key="2">
    <source>
        <dbReference type="ARBA" id="ARBA00023043"/>
    </source>
</evidence>
<dbReference type="Pfam" id="PF12796">
    <property type="entry name" value="Ank_2"/>
    <property type="match status" value="2"/>
</dbReference>
<evidence type="ECO:0000256" key="3">
    <source>
        <dbReference type="PROSITE-ProRule" id="PRU00023"/>
    </source>
</evidence>
<evidence type="ECO:0000313" key="6">
    <source>
        <dbReference type="EMBL" id="KAF3063119.1"/>
    </source>
</evidence>
<dbReference type="PANTHER" id="PTHR24198:SF165">
    <property type="entry name" value="ANKYRIN REPEAT-CONTAINING PROTEIN-RELATED"/>
    <property type="match status" value="1"/>
</dbReference>
<dbReference type="PROSITE" id="PS50297">
    <property type="entry name" value="ANK_REP_REGION"/>
    <property type="match status" value="3"/>
</dbReference>
<proteinExistence type="predicted"/>
<feature type="repeat" description="ANK" evidence="3">
    <location>
        <begin position="1411"/>
        <end position="1443"/>
    </location>
</feature>
<dbReference type="Gene3D" id="1.25.40.20">
    <property type="entry name" value="Ankyrin repeat-containing domain"/>
    <property type="match status" value="3"/>
</dbReference>
<keyword evidence="7" id="KW-1185">Reference proteome</keyword>
<dbReference type="PROSITE" id="PS51725">
    <property type="entry name" value="ABM"/>
    <property type="match status" value="1"/>
</dbReference>
<evidence type="ECO:0000256" key="1">
    <source>
        <dbReference type="ARBA" id="ARBA00022737"/>
    </source>
</evidence>
<feature type="domain" description="ABM" evidence="5">
    <location>
        <begin position="4"/>
        <end position="98"/>
    </location>
</feature>
<comment type="caution">
    <text evidence="6">The sequence shown here is derived from an EMBL/GenBank/DDBJ whole genome shotgun (WGS) entry which is preliminary data.</text>
</comment>
<organism evidence="6 7">
    <name type="scientific">Trichoderma lentiforme</name>
    <dbReference type="NCBI Taxonomy" id="1567552"/>
    <lineage>
        <taxon>Eukaryota</taxon>
        <taxon>Fungi</taxon>
        <taxon>Dikarya</taxon>
        <taxon>Ascomycota</taxon>
        <taxon>Pezizomycotina</taxon>
        <taxon>Sordariomycetes</taxon>
        <taxon>Hypocreomycetidae</taxon>
        <taxon>Hypocreales</taxon>
        <taxon>Hypocreaceae</taxon>
        <taxon>Trichoderma</taxon>
    </lineage>
</organism>
<accession>A0A9P4X6C5</accession>
<dbReference type="InterPro" id="IPR056884">
    <property type="entry name" value="NPHP3-like_N"/>
</dbReference>
<dbReference type="InterPro" id="IPR036770">
    <property type="entry name" value="Ankyrin_rpt-contain_sf"/>
</dbReference>
<dbReference type="SMART" id="SM00248">
    <property type="entry name" value="ANK"/>
    <property type="match status" value="14"/>
</dbReference>
<feature type="repeat" description="ANK" evidence="3">
    <location>
        <begin position="1510"/>
        <end position="1542"/>
    </location>
</feature>
<dbReference type="Gene3D" id="3.30.70.100">
    <property type="match status" value="1"/>
</dbReference>
<reference evidence="6 7" key="1">
    <citation type="submission" date="2018-06" db="EMBL/GenBank/DDBJ databases">
        <title>Genome analysis of cellulolytic fungus Trichoderma lentiforme CFAM-422.</title>
        <authorList>
            <person name="Steindorff A.S."/>
            <person name="Formighieri E.F."/>
            <person name="Midorikawa G.E.O."/>
            <person name="Tamietti M.S."/>
            <person name="Ramos E.Z."/>
            <person name="Silva A.S."/>
            <person name="Bon E.P.S."/>
            <person name="Mendes T.D."/>
            <person name="Damaso M.C.T."/>
            <person name="Favaro L.C.L."/>
        </authorList>
    </citation>
    <scope>NUCLEOTIDE SEQUENCE [LARGE SCALE GENOMIC DNA]</scope>
    <source>
        <strain evidence="6 7">CFAM-422</strain>
    </source>
</reference>
<name>A0A9P4X6C5_9HYPO</name>
<feature type="repeat" description="ANK" evidence="3">
    <location>
        <begin position="1699"/>
        <end position="1728"/>
    </location>
</feature>
<evidence type="ECO:0000313" key="7">
    <source>
        <dbReference type="Proteomes" id="UP000801864"/>
    </source>
</evidence>
<dbReference type="Pfam" id="PF03992">
    <property type="entry name" value="ABM"/>
    <property type="match status" value="1"/>
</dbReference>
<gene>
    <name evidence="6" type="ORF">CFAM422_010247</name>
</gene>
<feature type="repeat" description="ANK" evidence="3">
    <location>
        <begin position="1444"/>
        <end position="1476"/>
    </location>
</feature>
<dbReference type="InterPro" id="IPR031359">
    <property type="entry name" value="NACHT_N"/>
</dbReference>
<dbReference type="InterPro" id="IPR011008">
    <property type="entry name" value="Dimeric_a/b-barrel"/>
</dbReference>
<dbReference type="SUPFAM" id="SSF52540">
    <property type="entry name" value="P-loop containing nucleoside triphosphate hydrolases"/>
    <property type="match status" value="1"/>
</dbReference>
<protein>
    <submittedName>
        <fullName evidence="6">Ankyrin repeat protein L93</fullName>
    </submittedName>
</protein>
<dbReference type="PROSITE" id="PS50088">
    <property type="entry name" value="ANK_REPEAT"/>
    <property type="match status" value="7"/>
</dbReference>
<evidence type="ECO:0000256" key="4">
    <source>
        <dbReference type="SAM" id="MobiDB-lite"/>
    </source>
</evidence>
<dbReference type="SUPFAM" id="SSF54909">
    <property type="entry name" value="Dimeric alpha+beta barrel"/>
    <property type="match status" value="2"/>
</dbReference>
<feature type="repeat" description="ANK" evidence="3">
    <location>
        <begin position="1361"/>
        <end position="1395"/>
    </location>
</feature>
<evidence type="ECO:0000259" key="5">
    <source>
        <dbReference type="PROSITE" id="PS51725"/>
    </source>
</evidence>
<dbReference type="Proteomes" id="UP000801864">
    <property type="component" value="Unassembled WGS sequence"/>
</dbReference>
<feature type="repeat" description="ANK" evidence="3">
    <location>
        <begin position="1175"/>
        <end position="1207"/>
    </location>
</feature>
<dbReference type="EMBL" id="QLNT01000020">
    <property type="protein sequence ID" value="KAF3063119.1"/>
    <property type="molecule type" value="Genomic_DNA"/>
</dbReference>